<dbReference type="PANTHER" id="PTHR33064">
    <property type="entry name" value="POL PROTEIN"/>
    <property type="match status" value="1"/>
</dbReference>
<feature type="domain" description="Reverse transcriptase" evidence="1">
    <location>
        <begin position="1"/>
        <end position="113"/>
    </location>
</feature>
<reference evidence="2 3" key="1">
    <citation type="journal article" date="2020" name="Genome Biol. Evol.">
        <title>Comparative genomics of strictly vertically transmitted, feminizing microsporidia endosymbionts of amphipod crustaceans.</title>
        <authorList>
            <person name="Cormier A."/>
            <person name="Chebbi M.A."/>
            <person name="Giraud I."/>
            <person name="Wattier R."/>
            <person name="Teixeira M."/>
            <person name="Gilbert C."/>
            <person name="Rigaud T."/>
            <person name="Cordaux R."/>
        </authorList>
    </citation>
    <scope>NUCLEOTIDE SEQUENCE [LARGE SCALE GENOMIC DNA]</scope>
    <source>
        <strain evidence="2 3">Ou3-Ou53</strain>
    </source>
</reference>
<protein>
    <submittedName>
        <fullName evidence="2">Retrovirus-related Pol polyprotein from transposon</fullName>
    </submittedName>
</protein>
<dbReference type="Gene3D" id="3.30.70.270">
    <property type="match status" value="1"/>
</dbReference>
<feature type="non-terminal residue" evidence="2">
    <location>
        <position position="1"/>
    </location>
</feature>
<dbReference type="InterPro" id="IPR051320">
    <property type="entry name" value="Viral_Replic_Matur_Polypro"/>
</dbReference>
<gene>
    <name evidence="2" type="primary">pol_138</name>
    <name evidence="2" type="ORF">NGRA_3456</name>
</gene>
<dbReference type="Proteomes" id="UP000740883">
    <property type="component" value="Unassembled WGS sequence"/>
</dbReference>
<keyword evidence="3" id="KW-1185">Reference proteome</keyword>
<accession>A0A9P6GV70</accession>
<dbReference type="PANTHER" id="PTHR33064:SF37">
    <property type="entry name" value="RIBONUCLEASE H"/>
    <property type="match status" value="1"/>
</dbReference>
<dbReference type="InterPro" id="IPR043128">
    <property type="entry name" value="Rev_trsase/Diguanyl_cyclase"/>
</dbReference>
<comment type="caution">
    <text evidence="2">The sequence shown here is derived from an EMBL/GenBank/DDBJ whole genome shotgun (WGS) entry which is preliminary data.</text>
</comment>
<organism evidence="2 3">
    <name type="scientific">Nosema granulosis</name>
    <dbReference type="NCBI Taxonomy" id="83296"/>
    <lineage>
        <taxon>Eukaryota</taxon>
        <taxon>Fungi</taxon>
        <taxon>Fungi incertae sedis</taxon>
        <taxon>Microsporidia</taxon>
        <taxon>Nosematidae</taxon>
        <taxon>Nosema</taxon>
    </lineage>
</organism>
<dbReference type="EMBL" id="SBJO01001163">
    <property type="protein sequence ID" value="KAF9750338.1"/>
    <property type="molecule type" value="Genomic_DNA"/>
</dbReference>
<proteinExistence type="predicted"/>
<name>A0A9P6GV70_9MICR</name>
<sequence length="150" mass="17564">LKEGFYSIEIEESDKHKTAFEFNKKAYEWNSMVMGYKNSPHVLQRVMDKIFEDYRGKGIEIYMDDIVIHSESRKGHDKLVEEVFRILERNSMKINEDKIQLCKESVMVLGVTLNGQEITPSEIKKNEALEFPIPQNVTEVNRFLGLSGWF</sequence>
<evidence type="ECO:0000313" key="3">
    <source>
        <dbReference type="Proteomes" id="UP000740883"/>
    </source>
</evidence>
<evidence type="ECO:0000259" key="1">
    <source>
        <dbReference type="PROSITE" id="PS50878"/>
    </source>
</evidence>
<evidence type="ECO:0000313" key="2">
    <source>
        <dbReference type="EMBL" id="KAF9750338.1"/>
    </source>
</evidence>
<dbReference type="CDD" id="cd01647">
    <property type="entry name" value="RT_LTR"/>
    <property type="match status" value="1"/>
</dbReference>
<dbReference type="AlphaFoldDB" id="A0A9P6GV70"/>
<dbReference type="InterPro" id="IPR043502">
    <property type="entry name" value="DNA/RNA_pol_sf"/>
</dbReference>
<dbReference type="PROSITE" id="PS50878">
    <property type="entry name" value="RT_POL"/>
    <property type="match status" value="1"/>
</dbReference>
<dbReference type="SUPFAM" id="SSF56672">
    <property type="entry name" value="DNA/RNA polymerases"/>
    <property type="match status" value="1"/>
</dbReference>
<dbReference type="Pfam" id="PF00078">
    <property type="entry name" value="RVT_1"/>
    <property type="match status" value="1"/>
</dbReference>
<dbReference type="InterPro" id="IPR000477">
    <property type="entry name" value="RT_dom"/>
</dbReference>
<dbReference type="OrthoDB" id="5423428at2759"/>